<sequence>ALIKIAMAAGPSSISANATIMDYDGTMLRNGTNDWVCGTGSDAQRLNPFCLDEEWRKWNDRFMSGESNDIENQEFGQAYMLQGDVPVDNDVPTSVGMDDHKKSSETGNWHDSGPHIMLLLPRDVLKQITSNPYAGGSYVMFPGTEWEHLMIPVRNVVPSFEE</sequence>
<name>A0A383CVK8_9ZZZZ</name>
<protein>
    <submittedName>
        <fullName evidence="1">Uncharacterized protein</fullName>
    </submittedName>
</protein>
<reference evidence="1" key="1">
    <citation type="submission" date="2018-05" db="EMBL/GenBank/DDBJ databases">
        <authorList>
            <person name="Lanie J.A."/>
            <person name="Ng W.-L."/>
            <person name="Kazmierczak K.M."/>
            <person name="Andrzejewski T.M."/>
            <person name="Davidsen T.M."/>
            <person name="Wayne K.J."/>
            <person name="Tettelin H."/>
            <person name="Glass J.I."/>
            <person name="Rusch D."/>
            <person name="Podicherti R."/>
            <person name="Tsui H.-C.T."/>
            <person name="Winkler M.E."/>
        </authorList>
    </citation>
    <scope>NUCLEOTIDE SEQUENCE</scope>
</reference>
<evidence type="ECO:0000313" key="1">
    <source>
        <dbReference type="EMBL" id="SVE36201.1"/>
    </source>
</evidence>
<dbReference type="EMBL" id="UINC01212047">
    <property type="protein sequence ID" value="SVE36201.1"/>
    <property type="molecule type" value="Genomic_DNA"/>
</dbReference>
<accession>A0A383CVK8</accession>
<feature type="non-terminal residue" evidence="1">
    <location>
        <position position="1"/>
    </location>
</feature>
<dbReference type="AlphaFoldDB" id="A0A383CVK8"/>
<gene>
    <name evidence="1" type="ORF">METZ01_LOCUS489055</name>
</gene>
<organism evidence="1">
    <name type="scientific">marine metagenome</name>
    <dbReference type="NCBI Taxonomy" id="408172"/>
    <lineage>
        <taxon>unclassified sequences</taxon>
        <taxon>metagenomes</taxon>
        <taxon>ecological metagenomes</taxon>
    </lineage>
</organism>
<proteinExistence type="predicted"/>